<dbReference type="AlphaFoldDB" id="A0A1U7NR27"/>
<dbReference type="Gene3D" id="1.10.10.60">
    <property type="entry name" value="Homeodomain-like"/>
    <property type="match status" value="1"/>
</dbReference>
<dbReference type="STRING" id="249408.BOO71_0015154"/>
<dbReference type="OrthoDB" id="73137at2"/>
<gene>
    <name evidence="1" type="ORF">BOO71_0015154</name>
</gene>
<evidence type="ECO:0000313" key="2">
    <source>
        <dbReference type="Proteomes" id="UP000186607"/>
    </source>
</evidence>
<dbReference type="Proteomes" id="UP000186607">
    <property type="component" value="Unassembled WGS sequence"/>
</dbReference>
<evidence type="ECO:0000313" key="1">
    <source>
        <dbReference type="EMBL" id="OLV15366.1"/>
    </source>
</evidence>
<dbReference type="RefSeq" id="WP_139323220.1">
    <property type="nucleotide sequence ID" value="NZ_MSTI01000184.1"/>
</dbReference>
<proteinExistence type="predicted"/>
<sequence>MKWSDTFAGFDLHLEDVNPRTLELPPMPPGEPGVVTPEKVEIGKIWLGRGIEKADVAKELGITRQTLHKYL</sequence>
<protein>
    <recommendedName>
        <fullName evidence="3">Resolvase HTH domain-containing protein</fullName>
    </recommendedName>
</protein>
<keyword evidence="2" id="KW-1185">Reference proteome</keyword>
<reference evidence="1 2" key="1">
    <citation type="submission" date="2017-01" db="EMBL/GenBank/DDBJ databases">
        <title>Genome Analysis of Deinococcus marmoris KOPRI26562.</title>
        <authorList>
            <person name="Kim J.H."/>
            <person name="Oh H.-M."/>
        </authorList>
    </citation>
    <scope>NUCLEOTIDE SEQUENCE [LARGE SCALE GENOMIC DNA]</scope>
    <source>
        <strain evidence="1 2">KOPRI26562</strain>
    </source>
</reference>
<comment type="caution">
    <text evidence="1">The sequence shown here is derived from an EMBL/GenBank/DDBJ whole genome shotgun (WGS) entry which is preliminary data.</text>
</comment>
<dbReference type="EMBL" id="MSTI01000184">
    <property type="protein sequence ID" value="OLV15366.1"/>
    <property type="molecule type" value="Genomic_DNA"/>
</dbReference>
<organism evidence="1 2">
    <name type="scientific">Deinococcus marmoris</name>
    <dbReference type="NCBI Taxonomy" id="249408"/>
    <lineage>
        <taxon>Bacteria</taxon>
        <taxon>Thermotogati</taxon>
        <taxon>Deinococcota</taxon>
        <taxon>Deinococci</taxon>
        <taxon>Deinococcales</taxon>
        <taxon>Deinococcaceae</taxon>
        <taxon>Deinococcus</taxon>
    </lineage>
</organism>
<name>A0A1U7NR27_9DEIO</name>
<evidence type="ECO:0008006" key="3">
    <source>
        <dbReference type="Google" id="ProtNLM"/>
    </source>
</evidence>
<accession>A0A1U7NR27</accession>